<dbReference type="InterPro" id="IPR001279">
    <property type="entry name" value="Metallo-B-lactamas"/>
</dbReference>
<reference evidence="6 7" key="1">
    <citation type="submission" date="2024-03" db="EMBL/GenBank/DDBJ databases">
        <title>A high-quality draft genome sequence of Diaporthe vaccinii, a causative agent of upright dieback and viscid rot disease in cranberry plants.</title>
        <authorList>
            <person name="Sarrasin M."/>
            <person name="Lang B.F."/>
            <person name="Burger G."/>
        </authorList>
    </citation>
    <scope>NUCLEOTIDE SEQUENCE [LARGE SCALE GENOMIC DNA]</scope>
    <source>
        <strain evidence="6 7">IS7</strain>
    </source>
</reference>
<evidence type="ECO:0000256" key="2">
    <source>
        <dbReference type="ARBA" id="ARBA00022723"/>
    </source>
</evidence>
<evidence type="ECO:0000259" key="5">
    <source>
        <dbReference type="SMART" id="SM00849"/>
    </source>
</evidence>
<keyword evidence="3" id="KW-0378">Hydrolase</keyword>
<evidence type="ECO:0000313" key="6">
    <source>
        <dbReference type="EMBL" id="KAL2277150.1"/>
    </source>
</evidence>
<keyword evidence="4" id="KW-0862">Zinc</keyword>
<proteinExistence type="inferred from homology"/>
<name>A0ABR4E423_9PEZI</name>
<dbReference type="SMART" id="SM00849">
    <property type="entry name" value="Lactamase_B"/>
    <property type="match status" value="1"/>
</dbReference>
<dbReference type="CDD" id="cd07730">
    <property type="entry name" value="metallo-hydrolase-like_MBL-fold"/>
    <property type="match status" value="1"/>
</dbReference>
<feature type="domain" description="Metallo-beta-lactamase" evidence="5">
    <location>
        <begin position="51"/>
        <end position="280"/>
    </location>
</feature>
<dbReference type="InterPro" id="IPR036866">
    <property type="entry name" value="RibonucZ/Hydroxyglut_hydro"/>
</dbReference>
<keyword evidence="7" id="KW-1185">Reference proteome</keyword>
<evidence type="ECO:0000313" key="7">
    <source>
        <dbReference type="Proteomes" id="UP001600888"/>
    </source>
</evidence>
<dbReference type="Pfam" id="PF00753">
    <property type="entry name" value="Lactamase_B"/>
    <property type="match status" value="1"/>
</dbReference>
<dbReference type="InterPro" id="IPR051013">
    <property type="entry name" value="MBL_superfamily_lactonases"/>
</dbReference>
<protein>
    <recommendedName>
        <fullName evidence="5">Metallo-beta-lactamase domain-containing protein</fullName>
    </recommendedName>
</protein>
<evidence type="ECO:0000256" key="3">
    <source>
        <dbReference type="ARBA" id="ARBA00022801"/>
    </source>
</evidence>
<accession>A0ABR4E423</accession>
<dbReference type="Proteomes" id="UP001600888">
    <property type="component" value="Unassembled WGS sequence"/>
</dbReference>
<dbReference type="Gene3D" id="3.60.15.10">
    <property type="entry name" value="Ribonuclease Z/Hydroxyacylglutathione hydrolase-like"/>
    <property type="match status" value="1"/>
</dbReference>
<evidence type="ECO:0000256" key="4">
    <source>
        <dbReference type="ARBA" id="ARBA00022833"/>
    </source>
</evidence>
<organism evidence="6 7">
    <name type="scientific">Diaporthe vaccinii</name>
    <dbReference type="NCBI Taxonomy" id="105482"/>
    <lineage>
        <taxon>Eukaryota</taxon>
        <taxon>Fungi</taxon>
        <taxon>Dikarya</taxon>
        <taxon>Ascomycota</taxon>
        <taxon>Pezizomycotina</taxon>
        <taxon>Sordariomycetes</taxon>
        <taxon>Sordariomycetidae</taxon>
        <taxon>Diaporthales</taxon>
        <taxon>Diaporthaceae</taxon>
        <taxon>Diaporthe</taxon>
        <taxon>Diaporthe eres species complex</taxon>
    </lineage>
</organism>
<dbReference type="PANTHER" id="PTHR42978:SF5">
    <property type="entry name" value="METALLO-BETA-LACTAMASE DOMAIN-CONTAINING PROTEIN"/>
    <property type="match status" value="1"/>
</dbReference>
<evidence type="ECO:0000256" key="1">
    <source>
        <dbReference type="ARBA" id="ARBA00007749"/>
    </source>
</evidence>
<dbReference type="PANTHER" id="PTHR42978">
    <property type="entry name" value="QUORUM-QUENCHING LACTONASE YTNP-RELATED-RELATED"/>
    <property type="match status" value="1"/>
</dbReference>
<dbReference type="SUPFAM" id="SSF56281">
    <property type="entry name" value="Metallo-hydrolase/oxidoreductase"/>
    <property type="match status" value="1"/>
</dbReference>
<sequence>MAHGNKPPFEVPPGAVAKVSIIDSTLRFSKIKASYMTKPPIEGFNELPTFPTWSFLVESPSGRKVLFDLGTHKELRRCVPRVENHVKSIGWQVDVKEDVADILQRHGVDPKEIESVVWSHSHFDHTGDPTTFPASTELVVGPGFKAKWWPGFPTKPDAQVREEDMAGRKVREINFDDKLKAGPFPAHDFFGDGSFYLLDTPGHWTGHMAGLARTSTGPDTFIMMGGDLIHHGAELRPSPYTPIPDSLPQEVSAVESGAWFREMKARLGRKADQAFVEPSLFEDEHLVMQTIQRTQVADAQDNVWFVFAHEASLFGAVDLFPQPANAWKEKGWKEKVEWKFLGDLVSGRAVEG</sequence>
<comment type="similarity">
    <text evidence="1">Belongs to the metallo-beta-lactamase superfamily.</text>
</comment>
<keyword evidence="2" id="KW-0479">Metal-binding</keyword>
<gene>
    <name evidence="6" type="ORF">FJTKL_00164</name>
</gene>
<dbReference type="EMBL" id="JBAWTH010000103">
    <property type="protein sequence ID" value="KAL2277150.1"/>
    <property type="molecule type" value="Genomic_DNA"/>
</dbReference>
<comment type="caution">
    <text evidence="6">The sequence shown here is derived from an EMBL/GenBank/DDBJ whole genome shotgun (WGS) entry which is preliminary data.</text>
</comment>